<sequence>MLQMNLSGVYFILKIILILPIRTAISCYEIWHNYARKITLSFVRRILMREAFLLGDSSTSQTVINPVFEFIDSFFLNKYQDISGYMTETDYELIRPRLKEGSIFLDVQKGIRTKYVWYSKPEDFDPLKDPVMIFSHGGGFAIKLVPLSFNFLNNLSKYFPRMGIIIHDYTVTVAEKGEYPLQLLETVVLYDYVTKELNCEHVYLMGESAGGNIVFGTLQFLKISNRRLPDKAIVLSPWCNPTYDSMKTGIRDSLSYSVNKAMDALSFEGLDLFTRLLLPKSYVFNDDPMLDVEQNFDTITWSSILPKVELLIVYGTDEILQNEIKNMIKKLDNIHSSNFNISYNVFAEEDAAHIEPVLNMTLNLDKWSRLPAMSKILQFIESE</sequence>
<evidence type="ECO:0000313" key="2">
    <source>
        <dbReference type="EMBL" id="CAB4256136.1"/>
    </source>
</evidence>
<dbReference type="RefSeq" id="XP_041407980.1">
    <property type="nucleotide sequence ID" value="XM_041552046.1"/>
</dbReference>
<comment type="caution">
    <text evidence="2">The sequence shown here is derived from an EMBL/GenBank/DDBJ whole genome shotgun (WGS) entry which is preliminary data.</text>
</comment>
<dbReference type="SUPFAM" id="SSF53474">
    <property type="entry name" value="alpha/beta-Hydrolases"/>
    <property type="match status" value="1"/>
</dbReference>
<dbReference type="Pfam" id="PF10340">
    <property type="entry name" value="Say1_Mug180"/>
    <property type="match status" value="1"/>
</dbReference>
<keyword evidence="3" id="KW-1185">Reference proteome</keyword>
<dbReference type="PANTHER" id="PTHR48081:SF31">
    <property type="entry name" value="STERYL ACETYL HYDROLASE MUG81-RELATED"/>
    <property type="match status" value="1"/>
</dbReference>
<dbReference type="InterPro" id="IPR019436">
    <property type="entry name" value="Say1-like"/>
</dbReference>
<evidence type="ECO:0000313" key="3">
    <source>
        <dbReference type="Proteomes" id="UP000644660"/>
    </source>
</evidence>
<dbReference type="InterPro" id="IPR050300">
    <property type="entry name" value="GDXG_lipolytic_enzyme"/>
</dbReference>
<proteinExistence type="predicted"/>
<dbReference type="EMBL" id="CAEFZW010000008">
    <property type="protein sequence ID" value="CAB4256136.1"/>
    <property type="molecule type" value="Genomic_DNA"/>
</dbReference>
<name>A0A8H2VI59_9SACH</name>
<dbReference type="GO" id="GO:0016787">
    <property type="term" value="F:hydrolase activity"/>
    <property type="evidence" value="ECO:0007669"/>
    <property type="project" value="UniProtKB-KW"/>
</dbReference>
<protein>
    <submittedName>
        <fullName evidence="2">Similar to Saccharomyces cerevisiae YGR263C SAY1 Sterol deacetylase</fullName>
    </submittedName>
</protein>
<accession>A0A8H2VI59</accession>
<keyword evidence="1" id="KW-0378">Hydrolase</keyword>
<dbReference type="Gene3D" id="3.40.50.1820">
    <property type="entry name" value="alpha/beta hydrolase"/>
    <property type="match status" value="1"/>
</dbReference>
<dbReference type="PANTHER" id="PTHR48081">
    <property type="entry name" value="AB HYDROLASE SUPERFAMILY PROTEIN C4A8.06C"/>
    <property type="match status" value="1"/>
</dbReference>
<evidence type="ECO:0000256" key="1">
    <source>
        <dbReference type="ARBA" id="ARBA00022801"/>
    </source>
</evidence>
<dbReference type="OrthoDB" id="2152029at2759"/>
<dbReference type="InterPro" id="IPR029058">
    <property type="entry name" value="AB_hydrolase_fold"/>
</dbReference>
<dbReference type="Proteomes" id="UP000644660">
    <property type="component" value="Unassembled WGS sequence"/>
</dbReference>
<dbReference type="GeneID" id="64859208"/>
<dbReference type="AlphaFoldDB" id="A0A8H2VI59"/>
<gene>
    <name evidence="2" type="ORF">KABA2_08S04092</name>
</gene>
<organism evidence="2 3">
    <name type="scientific">Maudiozyma barnettii</name>
    <dbReference type="NCBI Taxonomy" id="61262"/>
    <lineage>
        <taxon>Eukaryota</taxon>
        <taxon>Fungi</taxon>
        <taxon>Dikarya</taxon>
        <taxon>Ascomycota</taxon>
        <taxon>Saccharomycotina</taxon>
        <taxon>Saccharomycetes</taxon>
        <taxon>Saccharomycetales</taxon>
        <taxon>Saccharomycetaceae</taxon>
        <taxon>Maudiozyma</taxon>
    </lineage>
</organism>
<reference evidence="2 3" key="1">
    <citation type="submission" date="2020-05" db="EMBL/GenBank/DDBJ databases">
        <authorList>
            <person name="Casaregola S."/>
            <person name="Devillers H."/>
            <person name="Grondin C."/>
        </authorList>
    </citation>
    <scope>NUCLEOTIDE SEQUENCE [LARGE SCALE GENOMIC DNA]</scope>
    <source>
        <strain evidence="2 3">CLIB 1767</strain>
    </source>
</reference>